<keyword evidence="1" id="KW-0732">Signal</keyword>
<dbReference type="AlphaFoldDB" id="A0A1X2H5G7"/>
<evidence type="ECO:0000313" key="2">
    <source>
        <dbReference type="EMBL" id="ORY93723.1"/>
    </source>
</evidence>
<organism evidence="2 3">
    <name type="scientific">Syncephalastrum racemosum</name>
    <name type="common">Filamentous fungus</name>
    <dbReference type="NCBI Taxonomy" id="13706"/>
    <lineage>
        <taxon>Eukaryota</taxon>
        <taxon>Fungi</taxon>
        <taxon>Fungi incertae sedis</taxon>
        <taxon>Mucoromycota</taxon>
        <taxon>Mucoromycotina</taxon>
        <taxon>Mucoromycetes</taxon>
        <taxon>Mucorales</taxon>
        <taxon>Syncephalastraceae</taxon>
        <taxon>Syncephalastrum</taxon>
    </lineage>
</organism>
<feature type="signal peptide" evidence="1">
    <location>
        <begin position="1"/>
        <end position="20"/>
    </location>
</feature>
<dbReference type="SUPFAM" id="SSF51695">
    <property type="entry name" value="PLC-like phosphodiesterases"/>
    <property type="match status" value="1"/>
</dbReference>
<dbReference type="PANTHER" id="PTHR13593">
    <property type="match status" value="1"/>
</dbReference>
<name>A0A1X2H5G7_SYNRA</name>
<dbReference type="Pfam" id="PF26146">
    <property type="entry name" value="PI-PLC_X"/>
    <property type="match status" value="1"/>
</dbReference>
<dbReference type="GO" id="GO:0006629">
    <property type="term" value="P:lipid metabolic process"/>
    <property type="evidence" value="ECO:0007669"/>
    <property type="project" value="InterPro"/>
</dbReference>
<protein>
    <submittedName>
        <fullName evidence="2">PLC-like phosphodiesterase</fullName>
    </submittedName>
</protein>
<dbReference type="InParanoid" id="A0A1X2H5G7"/>
<comment type="caution">
    <text evidence="2">The sequence shown here is derived from an EMBL/GenBank/DDBJ whole genome shotgun (WGS) entry which is preliminary data.</text>
</comment>
<reference evidence="2 3" key="1">
    <citation type="submission" date="2016-07" db="EMBL/GenBank/DDBJ databases">
        <title>Pervasive Adenine N6-methylation of Active Genes in Fungi.</title>
        <authorList>
            <consortium name="DOE Joint Genome Institute"/>
            <person name="Mondo S.J."/>
            <person name="Dannebaum R.O."/>
            <person name="Kuo R.C."/>
            <person name="Labutti K."/>
            <person name="Haridas S."/>
            <person name="Kuo A."/>
            <person name="Salamov A."/>
            <person name="Ahrendt S.R."/>
            <person name="Lipzen A."/>
            <person name="Sullivan W."/>
            <person name="Andreopoulos W.B."/>
            <person name="Clum A."/>
            <person name="Lindquist E."/>
            <person name="Daum C."/>
            <person name="Ramamoorthy G.K."/>
            <person name="Gryganskyi A."/>
            <person name="Culley D."/>
            <person name="Magnuson J.K."/>
            <person name="James T.Y."/>
            <person name="O'Malley M.A."/>
            <person name="Stajich J.E."/>
            <person name="Spatafora J.W."/>
            <person name="Visel A."/>
            <person name="Grigoriev I.V."/>
        </authorList>
    </citation>
    <scope>NUCLEOTIDE SEQUENCE [LARGE SCALE GENOMIC DNA]</scope>
    <source>
        <strain evidence="2 3">NRRL 2496</strain>
    </source>
</reference>
<dbReference type="InterPro" id="IPR051057">
    <property type="entry name" value="PI-PLC_domain"/>
</dbReference>
<keyword evidence="3" id="KW-1185">Reference proteome</keyword>
<dbReference type="InterPro" id="IPR017946">
    <property type="entry name" value="PLC-like_Pdiesterase_TIM-brl"/>
</dbReference>
<gene>
    <name evidence="2" type="ORF">BCR43DRAFT_495201</name>
</gene>
<dbReference type="Gene3D" id="3.20.20.190">
    <property type="entry name" value="Phosphatidylinositol (PI) phosphodiesterase"/>
    <property type="match status" value="1"/>
</dbReference>
<dbReference type="GO" id="GO:0008081">
    <property type="term" value="F:phosphoric diester hydrolase activity"/>
    <property type="evidence" value="ECO:0007669"/>
    <property type="project" value="InterPro"/>
</dbReference>
<evidence type="ECO:0000313" key="3">
    <source>
        <dbReference type="Proteomes" id="UP000242180"/>
    </source>
</evidence>
<dbReference type="EMBL" id="MCGN01000008">
    <property type="protein sequence ID" value="ORY93723.1"/>
    <property type="molecule type" value="Genomic_DNA"/>
</dbReference>
<sequence>MLRGFLASAVLAMTASISYAQQACNGYSELCNKSYGELTYVVTHNSYAFMANAASNQQCPPTTQLDDGVRGLKLSAVKPTNTSGSSDKIHLCHTSCNILDAGPAQDTLANITSWLKSNPNEVITIMWNIPNQDFQAADFESMYQESGLLDLSYTQADGNMTWPTLQEMINSGKRVVNFVDVNSDQGSVPWLMGEFNYVFETPYDNNNESSFSCTIDRPSDPPNPSSMLYVMNHFLYGTINLGSTPIQIPQEGSAGTTNSEDSLMKEAKECSQTFGRAPNFLEVDFYNKGQTLQIAAELNNVTYNSKELACDKNASSSSSGGSDSAASRSALYMPLSTLCLVALGMLLI</sequence>
<dbReference type="OMA" id="LRTCYTA"/>
<dbReference type="PANTHER" id="PTHR13593:SF140">
    <property type="entry name" value="PLC-LIKE PHOSPHODIESTERASE"/>
    <property type="match status" value="1"/>
</dbReference>
<proteinExistence type="predicted"/>
<feature type="chain" id="PRO_5012349181" evidence="1">
    <location>
        <begin position="21"/>
        <end position="348"/>
    </location>
</feature>
<dbReference type="OrthoDB" id="7984201at2759"/>
<dbReference type="STRING" id="13706.A0A1X2H5G7"/>
<evidence type="ECO:0000256" key="1">
    <source>
        <dbReference type="SAM" id="SignalP"/>
    </source>
</evidence>
<accession>A0A1X2H5G7</accession>
<dbReference type="Proteomes" id="UP000242180">
    <property type="component" value="Unassembled WGS sequence"/>
</dbReference>